<dbReference type="PANTHER" id="PTHR11695">
    <property type="entry name" value="ALCOHOL DEHYDROGENASE RELATED"/>
    <property type="match status" value="1"/>
</dbReference>
<name>A0ABR4JQF6_9EURO</name>
<dbReference type="EMBL" id="JBFXLR010000053">
    <property type="protein sequence ID" value="KAL2842066.1"/>
    <property type="molecule type" value="Genomic_DNA"/>
</dbReference>
<dbReference type="Pfam" id="PF13602">
    <property type="entry name" value="ADH_zinc_N_2"/>
    <property type="match status" value="1"/>
</dbReference>
<proteinExistence type="predicted"/>
<protein>
    <submittedName>
        <fullName evidence="2">Zinc alcohol dehydrogenase</fullName>
    </submittedName>
</protein>
<dbReference type="InterPro" id="IPR013154">
    <property type="entry name" value="ADH-like_N"/>
</dbReference>
<dbReference type="SUPFAM" id="SSF51735">
    <property type="entry name" value="NAD(P)-binding Rossmann-fold domains"/>
    <property type="match status" value="1"/>
</dbReference>
<sequence>MVGTMKMWQYAHLEAGLEDAIHLVTGPIPTASSLVKDQILVRVLNVSINPVDYKLPESFMESISVRRPAIPGLDFCGRVIAAHTSVHTFTEGQLVFGGFSRTPQNGTLAEYTVITAAECAALPVGIDPEQAAAAATAATTALQSLPIDVVKPGATVFINGGSGGVGSWGLQFAKAMGARFVTSCSGTAVELCKQLGADEVIDYRESDIIAELKGRGAVFDLVVDNVGNTSDLYDLSSTILKPGGTFVQVGIGGTMDLKSIAMIVKRSLLTSVLVGRRNYYFVKANNSTELLTQIAQWMAEGKAKAVIDCRFALEEVPQSFRQLKKRHTRGKIVIRVAGLRLAG</sequence>
<organism evidence="2 3">
    <name type="scientific">Aspergillus pseudodeflectus</name>
    <dbReference type="NCBI Taxonomy" id="176178"/>
    <lineage>
        <taxon>Eukaryota</taxon>
        <taxon>Fungi</taxon>
        <taxon>Dikarya</taxon>
        <taxon>Ascomycota</taxon>
        <taxon>Pezizomycotina</taxon>
        <taxon>Eurotiomycetes</taxon>
        <taxon>Eurotiomycetidae</taxon>
        <taxon>Eurotiales</taxon>
        <taxon>Aspergillaceae</taxon>
        <taxon>Aspergillus</taxon>
        <taxon>Aspergillus subgen. Nidulantes</taxon>
    </lineage>
</organism>
<evidence type="ECO:0000313" key="2">
    <source>
        <dbReference type="EMBL" id="KAL2842066.1"/>
    </source>
</evidence>
<dbReference type="CDD" id="cd08267">
    <property type="entry name" value="MDR1"/>
    <property type="match status" value="1"/>
</dbReference>
<dbReference type="InterPro" id="IPR050700">
    <property type="entry name" value="YIM1/Zinc_Alcohol_DH_Fams"/>
</dbReference>
<accession>A0ABR4JQF6</accession>
<dbReference type="InterPro" id="IPR011032">
    <property type="entry name" value="GroES-like_sf"/>
</dbReference>
<dbReference type="SMART" id="SM00829">
    <property type="entry name" value="PKS_ER"/>
    <property type="match status" value="1"/>
</dbReference>
<dbReference type="Gene3D" id="3.40.50.720">
    <property type="entry name" value="NAD(P)-binding Rossmann-like Domain"/>
    <property type="match status" value="1"/>
</dbReference>
<dbReference type="SUPFAM" id="SSF50129">
    <property type="entry name" value="GroES-like"/>
    <property type="match status" value="1"/>
</dbReference>
<comment type="caution">
    <text evidence="2">The sequence shown here is derived from an EMBL/GenBank/DDBJ whole genome shotgun (WGS) entry which is preliminary data.</text>
</comment>
<dbReference type="GeneID" id="98161932"/>
<dbReference type="Proteomes" id="UP001610444">
    <property type="component" value="Unassembled WGS sequence"/>
</dbReference>
<dbReference type="InterPro" id="IPR020843">
    <property type="entry name" value="ER"/>
</dbReference>
<gene>
    <name evidence="2" type="ORF">BJX68DRAFT_270783</name>
</gene>
<feature type="domain" description="Enoyl reductase (ER)" evidence="1">
    <location>
        <begin position="16"/>
        <end position="334"/>
    </location>
</feature>
<dbReference type="PANTHER" id="PTHR11695:SF294">
    <property type="entry name" value="RETICULON-4-INTERACTING PROTEIN 1, MITOCHONDRIAL"/>
    <property type="match status" value="1"/>
</dbReference>
<evidence type="ECO:0000259" key="1">
    <source>
        <dbReference type="SMART" id="SM00829"/>
    </source>
</evidence>
<keyword evidence="3" id="KW-1185">Reference proteome</keyword>
<dbReference type="Pfam" id="PF08240">
    <property type="entry name" value="ADH_N"/>
    <property type="match status" value="1"/>
</dbReference>
<dbReference type="InterPro" id="IPR036291">
    <property type="entry name" value="NAD(P)-bd_dom_sf"/>
</dbReference>
<evidence type="ECO:0000313" key="3">
    <source>
        <dbReference type="Proteomes" id="UP001610444"/>
    </source>
</evidence>
<dbReference type="RefSeq" id="XP_070894877.1">
    <property type="nucleotide sequence ID" value="XM_071046768.1"/>
</dbReference>
<reference evidence="2 3" key="1">
    <citation type="submission" date="2024-07" db="EMBL/GenBank/DDBJ databases">
        <title>Section-level genome sequencing and comparative genomics of Aspergillus sections Usti and Cavernicolus.</title>
        <authorList>
            <consortium name="Lawrence Berkeley National Laboratory"/>
            <person name="Nybo J.L."/>
            <person name="Vesth T.C."/>
            <person name="Theobald S."/>
            <person name="Frisvad J.C."/>
            <person name="Larsen T.O."/>
            <person name="Kjaerboelling I."/>
            <person name="Rothschild-Mancinelli K."/>
            <person name="Lyhne E.K."/>
            <person name="Kogle M.E."/>
            <person name="Barry K."/>
            <person name="Clum A."/>
            <person name="Na H."/>
            <person name="Ledsgaard L."/>
            <person name="Lin J."/>
            <person name="Lipzen A."/>
            <person name="Kuo A."/>
            <person name="Riley R."/>
            <person name="Mondo S."/>
            <person name="LaButti K."/>
            <person name="Haridas S."/>
            <person name="Pangalinan J."/>
            <person name="Salamov A.A."/>
            <person name="Simmons B.A."/>
            <person name="Magnuson J.K."/>
            <person name="Chen J."/>
            <person name="Drula E."/>
            <person name="Henrissat B."/>
            <person name="Wiebenga A."/>
            <person name="Lubbers R.J."/>
            <person name="Gomes A.C."/>
            <person name="Macurrencykelacurrency M.R."/>
            <person name="Stajich J."/>
            <person name="Grigoriev I.V."/>
            <person name="Mortensen U.H."/>
            <person name="De vries R.P."/>
            <person name="Baker S.E."/>
            <person name="Andersen M.R."/>
        </authorList>
    </citation>
    <scope>NUCLEOTIDE SEQUENCE [LARGE SCALE GENOMIC DNA]</scope>
    <source>
        <strain evidence="2 3">CBS 756.74</strain>
    </source>
</reference>
<dbReference type="Gene3D" id="3.90.180.10">
    <property type="entry name" value="Medium-chain alcohol dehydrogenases, catalytic domain"/>
    <property type="match status" value="1"/>
</dbReference>